<sequence length="108" mass="10905">MKGSFILQCGISHRLMTLLMRRFLVDSATTSTEGTSSDSGTVADSGSETGSVSQTSGSGIAPSGSSDVFAHHAHGTVAAAVGDGTSASGRQRTLQTDGAQERKLTTDG</sequence>
<dbReference type="EMBL" id="KQ460890">
    <property type="protein sequence ID" value="KPJ10908.1"/>
    <property type="molecule type" value="Genomic_DNA"/>
</dbReference>
<feature type="compositionally biased region" description="Polar residues" evidence="1">
    <location>
        <begin position="42"/>
        <end position="66"/>
    </location>
</feature>
<feature type="region of interest" description="Disordered" evidence="1">
    <location>
        <begin position="28"/>
        <end position="108"/>
    </location>
</feature>
<keyword evidence="3" id="KW-1185">Reference proteome</keyword>
<dbReference type="Proteomes" id="UP000053240">
    <property type="component" value="Unassembled WGS sequence"/>
</dbReference>
<dbReference type="AlphaFoldDB" id="A0A194QZD9"/>
<evidence type="ECO:0000313" key="3">
    <source>
        <dbReference type="Proteomes" id="UP000053240"/>
    </source>
</evidence>
<evidence type="ECO:0000256" key="1">
    <source>
        <dbReference type="SAM" id="MobiDB-lite"/>
    </source>
</evidence>
<accession>A0A194QZD9</accession>
<dbReference type="InParanoid" id="A0A194QZD9"/>
<protein>
    <submittedName>
        <fullName evidence="2">Uncharacterized protein</fullName>
    </submittedName>
</protein>
<feature type="compositionally biased region" description="Low complexity" evidence="1">
    <location>
        <begin position="28"/>
        <end position="41"/>
    </location>
</feature>
<proteinExistence type="predicted"/>
<feature type="compositionally biased region" description="Low complexity" evidence="1">
    <location>
        <begin position="75"/>
        <end position="89"/>
    </location>
</feature>
<evidence type="ECO:0000313" key="2">
    <source>
        <dbReference type="EMBL" id="KPJ10908.1"/>
    </source>
</evidence>
<reference evidence="2 3" key="1">
    <citation type="journal article" date="2015" name="Nat. Commun.">
        <title>Outbred genome sequencing and CRISPR/Cas9 gene editing in butterflies.</title>
        <authorList>
            <person name="Li X."/>
            <person name="Fan D."/>
            <person name="Zhang W."/>
            <person name="Liu G."/>
            <person name="Zhang L."/>
            <person name="Zhao L."/>
            <person name="Fang X."/>
            <person name="Chen L."/>
            <person name="Dong Y."/>
            <person name="Chen Y."/>
            <person name="Ding Y."/>
            <person name="Zhao R."/>
            <person name="Feng M."/>
            <person name="Zhu Y."/>
            <person name="Feng Y."/>
            <person name="Jiang X."/>
            <person name="Zhu D."/>
            <person name="Xiang H."/>
            <person name="Feng X."/>
            <person name="Li S."/>
            <person name="Wang J."/>
            <person name="Zhang G."/>
            <person name="Kronforst M.R."/>
            <person name="Wang W."/>
        </authorList>
    </citation>
    <scope>NUCLEOTIDE SEQUENCE [LARGE SCALE GENOMIC DNA]</scope>
    <source>
        <strain evidence="2">Ya'a_city_454_Pm</strain>
        <tissue evidence="2">Whole body</tissue>
    </source>
</reference>
<name>A0A194QZD9_PAPMA</name>
<gene>
    <name evidence="2" type="ORF">RR48_10088</name>
</gene>
<feature type="compositionally biased region" description="Basic and acidic residues" evidence="1">
    <location>
        <begin position="99"/>
        <end position="108"/>
    </location>
</feature>
<organism evidence="2 3">
    <name type="scientific">Papilio machaon</name>
    <name type="common">Old World swallowtail butterfly</name>
    <dbReference type="NCBI Taxonomy" id="76193"/>
    <lineage>
        <taxon>Eukaryota</taxon>
        <taxon>Metazoa</taxon>
        <taxon>Ecdysozoa</taxon>
        <taxon>Arthropoda</taxon>
        <taxon>Hexapoda</taxon>
        <taxon>Insecta</taxon>
        <taxon>Pterygota</taxon>
        <taxon>Neoptera</taxon>
        <taxon>Endopterygota</taxon>
        <taxon>Lepidoptera</taxon>
        <taxon>Glossata</taxon>
        <taxon>Ditrysia</taxon>
        <taxon>Papilionoidea</taxon>
        <taxon>Papilionidae</taxon>
        <taxon>Papilioninae</taxon>
        <taxon>Papilio</taxon>
    </lineage>
</organism>